<accession>A0A2V1D2H7</accession>
<keyword evidence="3" id="KW-1185">Reference proteome</keyword>
<protein>
    <recommendedName>
        <fullName evidence="4">DUF567-domain-containing protein</fullName>
    </recommendedName>
</protein>
<evidence type="ECO:0000313" key="3">
    <source>
        <dbReference type="Proteomes" id="UP000244855"/>
    </source>
</evidence>
<reference evidence="2 3" key="1">
    <citation type="journal article" date="2018" name="Sci. Rep.">
        <title>Comparative genomics provides insights into the lifestyle and reveals functional heterogeneity of dark septate endophytic fungi.</title>
        <authorList>
            <person name="Knapp D.G."/>
            <person name="Nemeth J.B."/>
            <person name="Barry K."/>
            <person name="Hainaut M."/>
            <person name="Henrissat B."/>
            <person name="Johnson J."/>
            <person name="Kuo A."/>
            <person name="Lim J.H.P."/>
            <person name="Lipzen A."/>
            <person name="Nolan M."/>
            <person name="Ohm R.A."/>
            <person name="Tamas L."/>
            <person name="Grigoriev I.V."/>
            <person name="Spatafora J.W."/>
            <person name="Nagy L.G."/>
            <person name="Kovacs G.M."/>
        </authorList>
    </citation>
    <scope>NUCLEOTIDE SEQUENCE [LARGE SCALE GENOMIC DNA]</scope>
    <source>
        <strain evidence="2 3">DSE2036</strain>
    </source>
</reference>
<sequence length="201" mass="22209">MSSPHFSPLPQPGLIVFPGFIAQKPESFFMQEEKVWTLSDSLLVSFASGEPFMKVKCPSRKETVFCTTQGQEVLRITKRKHHFTGKGSEYRGIRPDGSEAFYLALQRKLTETGYDLTVNPISSQTLPLAIQKNVMGQSAVIMVNGSPAAGFKDGNGWTHMRSQFEIHVAPGMDILLALAVNWVRHDKHMEDQKAAVSAATG</sequence>
<dbReference type="Proteomes" id="UP000244855">
    <property type="component" value="Unassembled WGS sequence"/>
</dbReference>
<dbReference type="Pfam" id="PF04525">
    <property type="entry name" value="LOR"/>
    <property type="match status" value="1"/>
</dbReference>
<dbReference type="InterPro" id="IPR025659">
    <property type="entry name" value="Tubby-like_C"/>
</dbReference>
<dbReference type="InterPro" id="IPR038595">
    <property type="entry name" value="LOR_sf"/>
</dbReference>
<evidence type="ECO:0000256" key="1">
    <source>
        <dbReference type="ARBA" id="ARBA00005437"/>
    </source>
</evidence>
<evidence type="ECO:0008006" key="4">
    <source>
        <dbReference type="Google" id="ProtNLM"/>
    </source>
</evidence>
<dbReference type="SUPFAM" id="SSF54518">
    <property type="entry name" value="Tubby C-terminal domain-like"/>
    <property type="match status" value="1"/>
</dbReference>
<dbReference type="OrthoDB" id="3658421at2759"/>
<gene>
    <name evidence="2" type="ORF">DM02DRAFT_605627</name>
</gene>
<organism evidence="2 3">
    <name type="scientific">Periconia macrospinosa</name>
    <dbReference type="NCBI Taxonomy" id="97972"/>
    <lineage>
        <taxon>Eukaryota</taxon>
        <taxon>Fungi</taxon>
        <taxon>Dikarya</taxon>
        <taxon>Ascomycota</taxon>
        <taxon>Pezizomycotina</taxon>
        <taxon>Dothideomycetes</taxon>
        <taxon>Pleosporomycetidae</taxon>
        <taxon>Pleosporales</taxon>
        <taxon>Massarineae</taxon>
        <taxon>Periconiaceae</taxon>
        <taxon>Periconia</taxon>
    </lineage>
</organism>
<evidence type="ECO:0000313" key="2">
    <source>
        <dbReference type="EMBL" id="PVH92226.1"/>
    </source>
</evidence>
<dbReference type="InterPro" id="IPR007612">
    <property type="entry name" value="LOR"/>
</dbReference>
<dbReference type="Gene3D" id="2.40.160.200">
    <property type="entry name" value="LURP1-related"/>
    <property type="match status" value="1"/>
</dbReference>
<proteinExistence type="inferred from homology"/>
<dbReference type="AlphaFoldDB" id="A0A2V1D2H7"/>
<dbReference type="EMBL" id="KZ805705">
    <property type="protein sequence ID" value="PVH92226.1"/>
    <property type="molecule type" value="Genomic_DNA"/>
</dbReference>
<name>A0A2V1D2H7_9PLEO</name>
<comment type="similarity">
    <text evidence="1">Belongs to the LOR family.</text>
</comment>